<name>A0A2M7CI30_9BACT</name>
<proteinExistence type="predicted"/>
<evidence type="ECO:0000313" key="3">
    <source>
        <dbReference type="Proteomes" id="UP000229966"/>
    </source>
</evidence>
<organism evidence="2 3">
    <name type="scientific">Candidatus Berkelbacteria bacterium CG03_land_8_20_14_0_80_40_36</name>
    <dbReference type="NCBI Taxonomy" id="1974509"/>
    <lineage>
        <taxon>Bacteria</taxon>
        <taxon>Candidatus Berkelbacteria</taxon>
    </lineage>
</organism>
<dbReference type="AlphaFoldDB" id="A0A2M7CI30"/>
<dbReference type="EMBL" id="PEUM01000068">
    <property type="protein sequence ID" value="PIV25279.1"/>
    <property type="molecule type" value="Genomic_DNA"/>
</dbReference>
<reference evidence="3" key="1">
    <citation type="submission" date="2017-09" db="EMBL/GenBank/DDBJ databases">
        <title>Depth-based differentiation of microbial function through sediment-hosted aquifers and enrichment of novel symbionts in the deep terrestrial subsurface.</title>
        <authorList>
            <person name="Probst A.J."/>
            <person name="Ladd B."/>
            <person name="Jarett J.K."/>
            <person name="Geller-Mcgrath D.E."/>
            <person name="Sieber C.M.K."/>
            <person name="Emerson J.B."/>
            <person name="Anantharaman K."/>
            <person name="Thomas B.C."/>
            <person name="Malmstrom R."/>
            <person name="Stieglmeier M."/>
            <person name="Klingl A."/>
            <person name="Woyke T."/>
            <person name="Ryan C.M."/>
            <person name="Banfield J.F."/>
        </authorList>
    </citation>
    <scope>NUCLEOTIDE SEQUENCE [LARGE SCALE GENOMIC DNA]</scope>
</reference>
<accession>A0A2M7CI30</accession>
<dbReference type="InterPro" id="IPR015943">
    <property type="entry name" value="WD40/YVTN_repeat-like_dom_sf"/>
</dbReference>
<dbReference type="Gene3D" id="2.130.10.10">
    <property type="entry name" value="YVTN repeat-like/Quinoprotein amine dehydrogenase"/>
    <property type="match status" value="1"/>
</dbReference>
<keyword evidence="1" id="KW-0812">Transmembrane</keyword>
<comment type="caution">
    <text evidence="2">The sequence shown here is derived from an EMBL/GenBank/DDBJ whole genome shotgun (WGS) entry which is preliminary data.</text>
</comment>
<feature type="transmembrane region" description="Helical" evidence="1">
    <location>
        <begin position="5"/>
        <end position="25"/>
    </location>
</feature>
<keyword evidence="1" id="KW-0472">Membrane</keyword>
<dbReference type="SUPFAM" id="SSF50969">
    <property type="entry name" value="YVTN repeat-like/Quinoprotein amine dehydrogenase"/>
    <property type="match status" value="1"/>
</dbReference>
<evidence type="ECO:0000313" key="2">
    <source>
        <dbReference type="EMBL" id="PIV25279.1"/>
    </source>
</evidence>
<gene>
    <name evidence="2" type="ORF">COS38_02470</name>
</gene>
<sequence length="394" mass="44681">MKKYLLFIFLGILGLILILSLYYFLIRPHIGDSNNQIFKNKIGGTPSEISFSKEDRVYVTDGGYPQGNTIESRFTGFAIWEADSALKTITPYSLDARPIQVIENSDKIFINNGSEANGKFIVMDNTTKKIDKTFELKYTGVSPYSFPYFSNFFEYNDQLFLVAGDVSNNSIPTFIYNKKNQKLEQTEIKTENQSFFAIKYIGILKNKVYFFATDSTESRSRHLVLVDLETKKITNDFNLGDKALKGEVSVFDTEKNIIYVPTISYNGENNKEVSGSLLSINTINGEMNELKLPNEITEISEMDFVKNRLVFSKQDILSGTIYVYDTSTQQVVKKFKVGDSIANMKASPDQSKLYVLTNIVKLGDSYPRIATDPKLKVFVTTNFQKTGEINVTQK</sequence>
<evidence type="ECO:0008006" key="4">
    <source>
        <dbReference type="Google" id="ProtNLM"/>
    </source>
</evidence>
<protein>
    <recommendedName>
        <fullName evidence="4">SMP-30/Gluconolactonase/LRE-like region domain-containing protein</fullName>
    </recommendedName>
</protein>
<keyword evidence="1" id="KW-1133">Transmembrane helix</keyword>
<evidence type="ECO:0000256" key="1">
    <source>
        <dbReference type="SAM" id="Phobius"/>
    </source>
</evidence>
<dbReference type="InterPro" id="IPR011044">
    <property type="entry name" value="Quino_amine_DH_bsu"/>
</dbReference>
<dbReference type="Proteomes" id="UP000229966">
    <property type="component" value="Unassembled WGS sequence"/>
</dbReference>